<dbReference type="AlphaFoldDB" id="J9DQW2"/>
<dbReference type="Proteomes" id="UP000003163">
    <property type="component" value="Unassembled WGS sequence"/>
</dbReference>
<reference evidence="2" key="2">
    <citation type="submission" date="2015-07" db="EMBL/GenBank/DDBJ databases">
        <title>Contrasting host-pathogen interactions and genome evolution in two generalist and specialist microsporidian pathogens of mosquitoes.</title>
        <authorList>
            <consortium name="The Broad Institute Genomics Platform"/>
            <consortium name="The Broad Institute Genome Sequencing Center for Infectious Disease"/>
            <person name="Cuomo C.A."/>
            <person name="Sanscrainte N.D."/>
            <person name="Goldberg J.M."/>
            <person name="Heiman D."/>
            <person name="Young S."/>
            <person name="Zeng Q."/>
            <person name="Becnel J.J."/>
            <person name="Birren B.W."/>
        </authorList>
    </citation>
    <scope>NUCLEOTIDE SEQUENCE [LARGE SCALE GENOMIC DNA]</scope>
    <source>
        <strain evidence="2">USNM 41457</strain>
    </source>
</reference>
<keyword evidence="2" id="KW-1185">Reference proteome</keyword>
<proteinExistence type="predicted"/>
<name>J9DQW2_EDHAE</name>
<gene>
    <name evidence="1" type="ORF">EDEG_00077</name>
</gene>
<protein>
    <submittedName>
        <fullName evidence="1">Uncharacterized protein</fullName>
    </submittedName>
</protein>
<dbReference type="InParanoid" id="J9DQW2"/>
<sequence>MKNLILVYQKHTLWYFQKYIFQFSHFKFGIITPKDNRKKSYSSSLEYKRSNHVYIIIKNLSFCSSFDKAKLTIKQNNESNNHNFFISLHCMYFCLLYLIHDICR</sequence>
<reference evidence="1 2" key="1">
    <citation type="submission" date="2011-08" db="EMBL/GenBank/DDBJ databases">
        <authorList>
            <person name="Liu Z.J."/>
            <person name="Shi F.L."/>
            <person name="Lu J.Q."/>
            <person name="Li M."/>
            <person name="Wang Z.L."/>
        </authorList>
    </citation>
    <scope>NUCLEOTIDE SEQUENCE [LARGE SCALE GENOMIC DNA]</scope>
    <source>
        <strain evidence="1 2">USNM 41457</strain>
    </source>
</reference>
<accession>J9DQW2</accession>
<dbReference type="VEuPathDB" id="MicrosporidiaDB:EDEG_00077"/>
<dbReference type="HOGENOM" id="CLU_2250085_0_0_1"/>
<organism evidence="1 2">
    <name type="scientific">Edhazardia aedis (strain USNM 41457)</name>
    <name type="common">Microsporidian parasite</name>
    <dbReference type="NCBI Taxonomy" id="1003232"/>
    <lineage>
        <taxon>Eukaryota</taxon>
        <taxon>Fungi</taxon>
        <taxon>Fungi incertae sedis</taxon>
        <taxon>Microsporidia</taxon>
        <taxon>Edhazardia</taxon>
    </lineage>
</organism>
<comment type="caution">
    <text evidence="1">The sequence shown here is derived from an EMBL/GenBank/DDBJ whole genome shotgun (WGS) entry which is preliminary data.</text>
</comment>
<dbReference type="EMBL" id="AFBI03000001">
    <property type="protein sequence ID" value="EJW04960.1"/>
    <property type="molecule type" value="Genomic_DNA"/>
</dbReference>
<evidence type="ECO:0000313" key="2">
    <source>
        <dbReference type="Proteomes" id="UP000003163"/>
    </source>
</evidence>
<evidence type="ECO:0000313" key="1">
    <source>
        <dbReference type="EMBL" id="EJW04960.1"/>
    </source>
</evidence>